<proteinExistence type="predicted"/>
<evidence type="ECO:0000256" key="1">
    <source>
        <dbReference type="ARBA" id="ARBA00004141"/>
    </source>
</evidence>
<accession>A0A840S3Q2</accession>
<comment type="subcellular location">
    <subcellularLocation>
        <location evidence="1">Membrane</location>
        <topology evidence="1">Multi-pass membrane protein</topology>
    </subcellularLocation>
</comment>
<reference evidence="6 7" key="1">
    <citation type="submission" date="2020-08" db="EMBL/GenBank/DDBJ databases">
        <title>Genomic Encyclopedia of Type Strains, Phase IV (KMG-IV): sequencing the most valuable type-strain genomes for metagenomic binning, comparative biology and taxonomic classification.</title>
        <authorList>
            <person name="Goeker M."/>
        </authorList>
    </citation>
    <scope>NUCLEOTIDE SEQUENCE [LARGE SCALE GENOMIC DNA]</scope>
    <source>
        <strain evidence="6 7">DSM 23958</strain>
    </source>
</reference>
<dbReference type="OrthoDB" id="8565703at2"/>
<name>A0A840S3Q2_9BURK</name>
<feature type="transmembrane region" description="Helical" evidence="5">
    <location>
        <begin position="138"/>
        <end position="161"/>
    </location>
</feature>
<keyword evidence="4 5" id="KW-0472">Membrane</keyword>
<evidence type="ECO:0008006" key="8">
    <source>
        <dbReference type="Google" id="ProtNLM"/>
    </source>
</evidence>
<protein>
    <recommendedName>
        <fullName evidence="8">Etoposide-induced protein 2.4 (EI24)</fullName>
    </recommendedName>
</protein>
<keyword evidence="2 5" id="KW-0812">Transmembrane</keyword>
<organism evidence="6 7">
    <name type="scientific">Inhella inkyongensis</name>
    <dbReference type="NCBI Taxonomy" id="392593"/>
    <lineage>
        <taxon>Bacteria</taxon>
        <taxon>Pseudomonadati</taxon>
        <taxon>Pseudomonadota</taxon>
        <taxon>Betaproteobacteria</taxon>
        <taxon>Burkholderiales</taxon>
        <taxon>Sphaerotilaceae</taxon>
        <taxon>Inhella</taxon>
    </lineage>
</organism>
<comment type="caution">
    <text evidence="6">The sequence shown here is derived from an EMBL/GenBank/DDBJ whole genome shotgun (WGS) entry which is preliminary data.</text>
</comment>
<evidence type="ECO:0000313" key="6">
    <source>
        <dbReference type="EMBL" id="MBB5203676.1"/>
    </source>
</evidence>
<sequence>MKPLNPSAPPVQVLSQVLDAGWRAAAYCLHPRVIGWSLLPLLLAAGLSFGLLWWLWEPAVTAVRGQMESWLIVDALLRWLDGLGASGFRSVLAPLIVVAISLPLVMALSLLLVAALMTPALTRLVAERRFAILERKRGGSLLGGLAWGLGSTLLALMGLLVSMPFWLIPPVVLVLPPLIWGWLSYRVFAYDVLAEHASVDERRALLRQQRWPLLGIGVVCGYLGAAPSLIFAFGALNLIMAPLLMPIAIWLYMLVFAFAALWFAHFSLGALAQMRGQPLEASVRDLGEPQLPLM</sequence>
<feature type="transmembrane region" description="Helical" evidence="5">
    <location>
        <begin position="247"/>
        <end position="268"/>
    </location>
</feature>
<evidence type="ECO:0000256" key="2">
    <source>
        <dbReference type="ARBA" id="ARBA00022692"/>
    </source>
</evidence>
<feature type="transmembrane region" description="Helical" evidence="5">
    <location>
        <begin position="167"/>
        <end position="190"/>
    </location>
</feature>
<gene>
    <name evidence="6" type="ORF">HNQ51_000969</name>
</gene>
<evidence type="ECO:0000256" key="4">
    <source>
        <dbReference type="ARBA" id="ARBA00023136"/>
    </source>
</evidence>
<feature type="transmembrane region" description="Helical" evidence="5">
    <location>
        <begin position="91"/>
        <end position="117"/>
    </location>
</feature>
<feature type="transmembrane region" description="Helical" evidence="5">
    <location>
        <begin position="33"/>
        <end position="56"/>
    </location>
</feature>
<keyword evidence="7" id="KW-1185">Reference proteome</keyword>
<evidence type="ECO:0000256" key="5">
    <source>
        <dbReference type="SAM" id="Phobius"/>
    </source>
</evidence>
<feature type="transmembrane region" description="Helical" evidence="5">
    <location>
        <begin position="211"/>
        <end position="235"/>
    </location>
</feature>
<evidence type="ECO:0000313" key="7">
    <source>
        <dbReference type="Proteomes" id="UP000554837"/>
    </source>
</evidence>
<evidence type="ECO:0000256" key="3">
    <source>
        <dbReference type="ARBA" id="ARBA00022989"/>
    </source>
</evidence>
<dbReference type="AlphaFoldDB" id="A0A840S3Q2"/>
<keyword evidence="3 5" id="KW-1133">Transmembrane helix</keyword>
<dbReference type="Proteomes" id="UP000554837">
    <property type="component" value="Unassembled WGS sequence"/>
</dbReference>
<dbReference type="InterPro" id="IPR059112">
    <property type="entry name" value="CysZ/EI24"/>
</dbReference>
<dbReference type="RefSeq" id="WP_138857285.1">
    <property type="nucleotide sequence ID" value="NZ_CP040709.1"/>
</dbReference>
<dbReference type="EMBL" id="JACHHO010000001">
    <property type="protein sequence ID" value="MBB5203676.1"/>
    <property type="molecule type" value="Genomic_DNA"/>
</dbReference>
<dbReference type="Pfam" id="PF07264">
    <property type="entry name" value="EI24"/>
    <property type="match status" value="1"/>
</dbReference>